<feature type="chain" id="PRO_5015623256" description="Lipoprotein" evidence="1">
    <location>
        <begin position="19"/>
        <end position="147"/>
    </location>
</feature>
<proteinExistence type="predicted"/>
<keyword evidence="3" id="KW-1185">Reference proteome</keyword>
<accession>A0A2T0NBM3</accession>
<dbReference type="RefSeq" id="WP_106234493.1">
    <property type="nucleotide sequence ID" value="NZ_PVNG01000001.1"/>
</dbReference>
<organism evidence="2 3">
    <name type="scientific">Nonomuraea fuscirosea</name>
    <dbReference type="NCBI Taxonomy" id="1291556"/>
    <lineage>
        <taxon>Bacteria</taxon>
        <taxon>Bacillati</taxon>
        <taxon>Actinomycetota</taxon>
        <taxon>Actinomycetes</taxon>
        <taxon>Streptosporangiales</taxon>
        <taxon>Streptosporangiaceae</taxon>
        <taxon>Nonomuraea</taxon>
    </lineage>
</organism>
<evidence type="ECO:0000313" key="2">
    <source>
        <dbReference type="EMBL" id="PRX70405.1"/>
    </source>
</evidence>
<evidence type="ECO:0000313" key="3">
    <source>
        <dbReference type="Proteomes" id="UP000238312"/>
    </source>
</evidence>
<name>A0A2T0NBM3_9ACTN</name>
<dbReference type="Proteomes" id="UP000238312">
    <property type="component" value="Unassembled WGS sequence"/>
</dbReference>
<comment type="caution">
    <text evidence="2">The sequence shown here is derived from an EMBL/GenBank/DDBJ whole genome shotgun (WGS) entry which is preliminary data.</text>
</comment>
<reference evidence="2 3" key="1">
    <citation type="submission" date="2018-03" db="EMBL/GenBank/DDBJ databases">
        <title>Genomic Encyclopedia of Type Strains, Phase III (KMG-III): the genomes of soil and plant-associated and newly described type strains.</title>
        <authorList>
            <person name="Whitman W."/>
        </authorList>
    </citation>
    <scope>NUCLEOTIDE SEQUENCE [LARGE SCALE GENOMIC DNA]</scope>
    <source>
        <strain evidence="2 3">CGMCC 4.7104</strain>
    </source>
</reference>
<keyword evidence="1" id="KW-0732">Signal</keyword>
<evidence type="ECO:0008006" key="4">
    <source>
        <dbReference type="Google" id="ProtNLM"/>
    </source>
</evidence>
<dbReference type="AlphaFoldDB" id="A0A2T0NBM3"/>
<dbReference type="PROSITE" id="PS51257">
    <property type="entry name" value="PROKAR_LIPOPROTEIN"/>
    <property type="match status" value="1"/>
</dbReference>
<gene>
    <name evidence="2" type="ORF">B0I32_101493</name>
</gene>
<protein>
    <recommendedName>
        <fullName evidence="4">Lipoprotein</fullName>
    </recommendedName>
</protein>
<dbReference type="OrthoDB" id="5120200at2"/>
<sequence>MHAIRAATGLVILSLAIAACTTGGQTPVEGPMESPVESPVETSAAAPFAAYDRSEPGVGDAALLTAILVLDRGCLYADSEGRRWLPVFPAAGTEWDAAARTLTMDGRTAVLGQTVELGGGTARADVITSAPEGCDRSRVWLVVSVGS</sequence>
<evidence type="ECO:0000256" key="1">
    <source>
        <dbReference type="SAM" id="SignalP"/>
    </source>
</evidence>
<dbReference type="EMBL" id="PVNG01000001">
    <property type="protein sequence ID" value="PRX70405.1"/>
    <property type="molecule type" value="Genomic_DNA"/>
</dbReference>
<feature type="signal peptide" evidence="1">
    <location>
        <begin position="1"/>
        <end position="18"/>
    </location>
</feature>